<comment type="catalytic activity">
    <reaction evidence="20">
        <text>L-threonyl-[protein] + ATP = O-phospho-L-threonyl-[protein] + ADP + H(+)</text>
        <dbReference type="Rhea" id="RHEA:46608"/>
        <dbReference type="Rhea" id="RHEA-COMP:11060"/>
        <dbReference type="Rhea" id="RHEA-COMP:11605"/>
        <dbReference type="ChEBI" id="CHEBI:15378"/>
        <dbReference type="ChEBI" id="CHEBI:30013"/>
        <dbReference type="ChEBI" id="CHEBI:30616"/>
        <dbReference type="ChEBI" id="CHEBI:61977"/>
        <dbReference type="ChEBI" id="CHEBI:456216"/>
        <dbReference type="EC" id="2.7.11.1"/>
    </reaction>
</comment>
<dbReference type="Proteomes" id="UP000019116">
    <property type="component" value="Chromosome Un"/>
</dbReference>
<dbReference type="OMA" id="MSFDVEC"/>
<gene>
    <name evidence="26" type="primary">LOC123176488</name>
</gene>
<dbReference type="FunFam" id="3.80.10.10:FF:000400">
    <property type="entry name" value="Nuclear pore complex protein NUP107"/>
    <property type="match status" value="1"/>
</dbReference>
<reference evidence="25" key="1">
    <citation type="submission" date="2018-08" db="EMBL/GenBank/DDBJ databases">
        <authorList>
            <person name="Rossello M."/>
        </authorList>
    </citation>
    <scope>NUCLEOTIDE SEQUENCE [LARGE SCALE GENOMIC DNA]</scope>
    <source>
        <strain evidence="25">cv. Chinese Spring</strain>
    </source>
</reference>
<evidence type="ECO:0000256" key="10">
    <source>
        <dbReference type="ARBA" id="ARBA00022692"/>
    </source>
</evidence>
<dbReference type="Pfam" id="PF00560">
    <property type="entry name" value="LRR_1"/>
    <property type="match status" value="4"/>
</dbReference>
<dbReference type="OrthoDB" id="608948at2759"/>
<keyword evidence="5" id="KW-1003">Cell membrane</keyword>
<dbReference type="Gramene" id="TraesCSU02G198500.1">
    <property type="protein sequence ID" value="TraesCSU02G198500.1"/>
    <property type="gene ID" value="TraesCSU02G198500"/>
</dbReference>
<evidence type="ECO:0000256" key="4">
    <source>
        <dbReference type="ARBA" id="ARBA00012513"/>
    </source>
</evidence>
<evidence type="ECO:0000313" key="26">
    <source>
        <dbReference type="EnsemblPlants" id="TraesCSU02G198500.1"/>
    </source>
</evidence>
<dbReference type="PROSITE" id="PS50011">
    <property type="entry name" value="PROTEIN_KINASE_DOM"/>
    <property type="match status" value="1"/>
</dbReference>
<evidence type="ECO:0000256" key="2">
    <source>
        <dbReference type="ARBA" id="ARBA00008684"/>
    </source>
</evidence>
<keyword evidence="27" id="KW-1185">Reference proteome</keyword>
<dbReference type="Gramene" id="TraesCSU03G0279300.1">
    <property type="protein sequence ID" value="TraesCSU03G0279300.1.CDS"/>
    <property type="gene ID" value="TraesCSU03G0279300"/>
</dbReference>
<dbReference type="AlphaFoldDB" id="A0A1D5TYU2"/>
<dbReference type="FunFam" id="1.10.510.10:FF:000358">
    <property type="entry name" value="Putative leucine-rich repeat receptor-like serine/threonine-protein kinase"/>
    <property type="match status" value="1"/>
</dbReference>
<dbReference type="GO" id="GO:0005886">
    <property type="term" value="C:plasma membrane"/>
    <property type="evidence" value="ECO:0007669"/>
    <property type="project" value="UniProtKB-SubCell"/>
</dbReference>
<dbReference type="PANTHER" id="PTHR48052">
    <property type="entry name" value="UNNAMED PRODUCT"/>
    <property type="match status" value="1"/>
</dbReference>
<evidence type="ECO:0000313" key="27">
    <source>
        <dbReference type="Proteomes" id="UP000019116"/>
    </source>
</evidence>
<evidence type="ECO:0000256" key="8">
    <source>
        <dbReference type="ARBA" id="ARBA00022614"/>
    </source>
</evidence>
<comment type="subcellular location">
    <subcellularLocation>
        <location evidence="1">Cell membrane</location>
        <topology evidence="1">Single-pass type I membrane protein</topology>
    </subcellularLocation>
</comment>
<dbReference type="SUPFAM" id="SSF52047">
    <property type="entry name" value="RNI-like"/>
    <property type="match status" value="2"/>
</dbReference>
<keyword evidence="6" id="KW-0723">Serine/threonine-protein kinase</keyword>
<comment type="catalytic activity">
    <reaction evidence="21">
        <text>L-seryl-[protein] + ATP = O-phospho-L-seryl-[protein] + ADP + H(+)</text>
        <dbReference type="Rhea" id="RHEA:17989"/>
        <dbReference type="Rhea" id="RHEA-COMP:9863"/>
        <dbReference type="Rhea" id="RHEA-COMP:11604"/>
        <dbReference type="ChEBI" id="CHEBI:15378"/>
        <dbReference type="ChEBI" id="CHEBI:29999"/>
        <dbReference type="ChEBI" id="CHEBI:30616"/>
        <dbReference type="ChEBI" id="CHEBI:83421"/>
        <dbReference type="ChEBI" id="CHEBI:456216"/>
        <dbReference type="EC" id="2.7.11.1"/>
    </reaction>
</comment>
<dbReference type="Gramene" id="TraesCSU02G190700.1">
    <property type="protein sequence ID" value="TraesCSU02G190700.1"/>
    <property type="gene ID" value="TraesCSU02G190700"/>
</dbReference>
<keyword evidence="19" id="KW-0325">Glycoprotein</keyword>
<dbReference type="Gene3D" id="3.30.200.20">
    <property type="entry name" value="Phosphorylase Kinase, domain 1"/>
    <property type="match status" value="1"/>
</dbReference>
<keyword evidence="7" id="KW-0597">Phosphoprotein</keyword>
<organism evidence="25">
    <name type="scientific">Triticum aestivum</name>
    <name type="common">Wheat</name>
    <dbReference type="NCBI Taxonomy" id="4565"/>
    <lineage>
        <taxon>Eukaryota</taxon>
        <taxon>Viridiplantae</taxon>
        <taxon>Streptophyta</taxon>
        <taxon>Embryophyta</taxon>
        <taxon>Tracheophyta</taxon>
        <taxon>Spermatophyta</taxon>
        <taxon>Magnoliopsida</taxon>
        <taxon>Liliopsida</taxon>
        <taxon>Poales</taxon>
        <taxon>Poaceae</taxon>
        <taxon>BOP clade</taxon>
        <taxon>Pooideae</taxon>
        <taxon>Triticodae</taxon>
        <taxon>Triticeae</taxon>
        <taxon>Triticinae</taxon>
        <taxon>Triticum</taxon>
    </lineage>
</organism>
<dbReference type="STRING" id="4565.A0A1D5TYU2"/>
<dbReference type="InterPro" id="IPR017441">
    <property type="entry name" value="Protein_kinase_ATP_BS"/>
</dbReference>
<feature type="chain" id="PRO_5044556676" description="non-specific serine/threonine protein kinase" evidence="23">
    <location>
        <begin position="27"/>
        <end position="1003"/>
    </location>
</feature>
<dbReference type="SUPFAM" id="SSF56112">
    <property type="entry name" value="Protein kinase-like (PK-like)"/>
    <property type="match status" value="1"/>
</dbReference>
<evidence type="ECO:0000256" key="16">
    <source>
        <dbReference type="ARBA" id="ARBA00022989"/>
    </source>
</evidence>
<evidence type="ECO:0000256" key="14">
    <source>
        <dbReference type="ARBA" id="ARBA00022777"/>
    </source>
</evidence>
<dbReference type="RefSeq" id="XP_044446607.1">
    <property type="nucleotide sequence ID" value="XM_044590672.1"/>
</dbReference>
<dbReference type="InterPro" id="IPR003591">
    <property type="entry name" value="Leu-rich_rpt_typical-subtyp"/>
</dbReference>
<evidence type="ECO:0000259" key="24">
    <source>
        <dbReference type="PROSITE" id="PS50011"/>
    </source>
</evidence>
<dbReference type="InterPro" id="IPR000719">
    <property type="entry name" value="Prot_kinase_dom"/>
</dbReference>
<evidence type="ECO:0000256" key="15">
    <source>
        <dbReference type="ARBA" id="ARBA00022840"/>
    </source>
</evidence>
<keyword evidence="8" id="KW-0433">Leucine-rich repeat</keyword>
<keyword evidence="18" id="KW-0675">Receptor</keyword>
<dbReference type="Gene3D" id="3.80.10.10">
    <property type="entry name" value="Ribonuclease Inhibitor"/>
    <property type="match status" value="3"/>
</dbReference>
<evidence type="ECO:0000313" key="25">
    <source>
        <dbReference type="EnsemblPlants" id="TraesCSU02G190700.1"/>
    </source>
</evidence>
<dbReference type="SMART" id="SM00220">
    <property type="entry name" value="S_TKc"/>
    <property type="match status" value="1"/>
</dbReference>
<accession>A0A1D5TYU2</accession>
<dbReference type="FunFam" id="3.30.200.20:FF:000661">
    <property type="entry name" value="Serine-threonine protein kinase plant-type"/>
    <property type="match status" value="1"/>
</dbReference>
<keyword evidence="14" id="KW-0418">Kinase</keyword>
<dbReference type="EnsemblPlants" id="TraesCSU02G190700.1">
    <property type="protein sequence ID" value="TraesCSU02G190700.1"/>
    <property type="gene ID" value="TraesCSU02G190700"/>
</dbReference>
<comment type="similarity">
    <text evidence="3">Belongs to the RLP family.</text>
</comment>
<dbReference type="InterPro" id="IPR008271">
    <property type="entry name" value="Ser/Thr_kinase_AS"/>
</dbReference>
<dbReference type="GO" id="GO:0005524">
    <property type="term" value="F:ATP binding"/>
    <property type="evidence" value="ECO:0007669"/>
    <property type="project" value="UniProtKB-UniRule"/>
</dbReference>
<feature type="binding site" evidence="22">
    <location>
        <position position="734"/>
    </location>
    <ligand>
        <name>ATP</name>
        <dbReference type="ChEBI" id="CHEBI:30616"/>
    </ligand>
</feature>
<name>A0A1D5TYU2_WHEAT</name>
<dbReference type="SMART" id="SM00365">
    <property type="entry name" value="LRR_SD22"/>
    <property type="match status" value="6"/>
</dbReference>
<feature type="signal peptide" evidence="23">
    <location>
        <begin position="1"/>
        <end position="26"/>
    </location>
</feature>
<evidence type="ECO:0000256" key="11">
    <source>
        <dbReference type="ARBA" id="ARBA00022729"/>
    </source>
</evidence>
<dbReference type="InterPro" id="IPR001611">
    <property type="entry name" value="Leu-rich_rpt"/>
</dbReference>
<evidence type="ECO:0000256" key="12">
    <source>
        <dbReference type="ARBA" id="ARBA00022737"/>
    </source>
</evidence>
<dbReference type="InterPro" id="IPR032675">
    <property type="entry name" value="LRR_dom_sf"/>
</dbReference>
<evidence type="ECO:0000256" key="21">
    <source>
        <dbReference type="ARBA" id="ARBA00048679"/>
    </source>
</evidence>
<keyword evidence="9" id="KW-0808">Transferase</keyword>
<dbReference type="PANTHER" id="PTHR48052:SF84">
    <property type="entry name" value="PROTEIN KINASE DOMAIN-CONTAINING PROTEIN"/>
    <property type="match status" value="1"/>
</dbReference>
<dbReference type="InterPro" id="IPR011009">
    <property type="entry name" value="Kinase-like_dom_sf"/>
</dbReference>
<feature type="domain" description="Protein kinase" evidence="24">
    <location>
        <begin position="707"/>
        <end position="959"/>
    </location>
</feature>
<keyword evidence="12" id="KW-0677">Repeat</keyword>
<keyword evidence="15 22" id="KW-0067">ATP-binding</keyword>
<dbReference type="PROSITE" id="PS00107">
    <property type="entry name" value="PROTEIN_KINASE_ATP"/>
    <property type="match status" value="1"/>
</dbReference>
<dbReference type="FunFam" id="3.80.10.10:FF:000041">
    <property type="entry name" value="LRR receptor-like serine/threonine-protein kinase ERECTA"/>
    <property type="match status" value="1"/>
</dbReference>
<dbReference type="KEGG" id="taes:123176311"/>
<sequence>MAVTSPSARIPILLLVLALSTMPASSFSRPAPANGSDTDIAALLAFKARLTDPAGVLANNWTGTSFCHWVGVSCSHRRQRVTALSFSETPLFGSLVPHLGNLSFLSFLQIIHANLTGSIPPQLGRLHRLRYLRLKGNGLSDDIPTTLGNLTRLDFLSLSYNQLTGQIPPNLFIHMRALDILSLAGNELRGQIPPYLFNNTHSLTAIDFGDNYLSGQIPSYLFHNTPYLTDIYFGINSLSGQIPTALSNITNLTLLDLSFSNLTGHIPAEFGLMQKLTDLYLGSNQLTGTIQASLGNLTNLHILALEANKLSGSVPPTLGNIATLEFLNLPKNNLEGNMEFLSALSNCRNLQQIGLGANSFAGYLPEYMGNLSSRLVTFDAGYNKLIGGLPVAISNISSLELLALPNNQLSEPIPKSIAMMKNLTWLDLSSNEILGTIPTEMGMLGSLQQVFLQGNKFLGSIPSTFGNLSRLEKIDLSNNQLSSMIPASLFRLVKLIILDLSCNSFDGALPTDVSGLIQTYKMDISSNFLIGSIPKSIGKLKMLAYLNLSHNSFGGPIPEPLQKLTSLASLDLSFNNISGTIPTFLANFTDLTTLNLSFNMLEGQIPEGGVFSNLSLQSLIGNAGLCGAPHLGYLPCVNKYHSSSRHPLKFLLPIATVALGSIAISLYLSTRKKLKNKEDIKISLDSTDGIGHRIVSCRELIRATNNFNEDNILGSGSFGKVFKGELNGLMVAIKVLDMQLEQAMRSFDAECRVLRMARHRNLIRILNTCSNLDFRALVLQYMPNGSLEKLLHQSQSTVHLGFLERLDIMLDVSMAMEYLHHDHYEVILHCDLKPSNVLFDEEMTAHVADFGIARLLLGDDNSMICASMPGTVGYMAPEYGSLGKASRKSDVFSYGIMLLEVFTGRRPIDAMFGGELTLRKWVHRAFPMELLHVVDDQLLQGQASSPSCNLHEGFIVPVFELGLLCSSHSPDQRMMMSDVTVRLKKIKVEYNKRTATPWRVLAR</sequence>
<dbReference type="SMR" id="A0A1D5TYU2"/>
<evidence type="ECO:0000256" key="3">
    <source>
        <dbReference type="ARBA" id="ARBA00009592"/>
    </source>
</evidence>
<dbReference type="GeneID" id="123176488"/>
<keyword evidence="17" id="KW-0472">Membrane</keyword>
<dbReference type="Pfam" id="PF08263">
    <property type="entry name" value="LRRNT_2"/>
    <property type="match status" value="1"/>
</dbReference>
<evidence type="ECO:0000256" key="5">
    <source>
        <dbReference type="ARBA" id="ARBA00022475"/>
    </source>
</evidence>
<evidence type="ECO:0000256" key="7">
    <source>
        <dbReference type="ARBA" id="ARBA00022553"/>
    </source>
</evidence>
<evidence type="ECO:0000256" key="23">
    <source>
        <dbReference type="SAM" id="SignalP"/>
    </source>
</evidence>
<dbReference type="InterPro" id="IPR001245">
    <property type="entry name" value="Ser-Thr/Tyr_kinase_cat_dom"/>
</dbReference>
<dbReference type="PROSITE" id="PS00108">
    <property type="entry name" value="PROTEIN_KINASE_ST"/>
    <property type="match status" value="1"/>
</dbReference>
<reference evidence="25" key="2">
    <citation type="submission" date="2018-10" db="UniProtKB">
        <authorList>
            <consortium name="EnsemblPlants"/>
        </authorList>
    </citation>
    <scope>IDENTIFICATION</scope>
</reference>
<keyword evidence="10" id="KW-0812">Transmembrane</keyword>
<protein>
    <recommendedName>
        <fullName evidence="4">non-specific serine/threonine protein kinase</fullName>
        <ecNumber evidence="4">2.7.11.1</ecNumber>
    </recommendedName>
</protein>
<keyword evidence="11 23" id="KW-0732">Signal</keyword>
<evidence type="ECO:0000256" key="6">
    <source>
        <dbReference type="ARBA" id="ARBA00022527"/>
    </source>
</evidence>
<dbReference type="PRINTS" id="PR00019">
    <property type="entry name" value="LEURICHRPT"/>
</dbReference>
<dbReference type="InterPro" id="IPR013210">
    <property type="entry name" value="LRR_N_plant-typ"/>
</dbReference>
<evidence type="ECO:0000256" key="20">
    <source>
        <dbReference type="ARBA" id="ARBA00047899"/>
    </source>
</evidence>
<dbReference type="Pfam" id="PF13855">
    <property type="entry name" value="LRR_8"/>
    <property type="match status" value="3"/>
</dbReference>
<dbReference type="FunFam" id="3.80.10.10:FF:000317">
    <property type="entry name" value="Inactive leucine-rich repeat receptor-like protein kinase"/>
    <property type="match status" value="1"/>
</dbReference>
<evidence type="ECO:0000256" key="17">
    <source>
        <dbReference type="ARBA" id="ARBA00023136"/>
    </source>
</evidence>
<keyword evidence="13 22" id="KW-0547">Nucleotide-binding</keyword>
<evidence type="ECO:0000256" key="1">
    <source>
        <dbReference type="ARBA" id="ARBA00004251"/>
    </source>
</evidence>
<evidence type="ECO:0000256" key="9">
    <source>
        <dbReference type="ARBA" id="ARBA00022679"/>
    </source>
</evidence>
<dbReference type="GO" id="GO:0004674">
    <property type="term" value="F:protein serine/threonine kinase activity"/>
    <property type="evidence" value="ECO:0007669"/>
    <property type="project" value="UniProtKB-KW"/>
</dbReference>
<dbReference type="Gramene" id="TraesCSU03G0299400.1">
    <property type="protein sequence ID" value="TraesCSU03G0299400.1.CDS"/>
    <property type="gene ID" value="TraesCSU03G0299400"/>
</dbReference>
<keyword evidence="16" id="KW-1133">Transmembrane helix</keyword>
<proteinExistence type="inferred from homology"/>
<dbReference type="SMART" id="SM00369">
    <property type="entry name" value="LRR_TYP"/>
    <property type="match status" value="9"/>
</dbReference>
<evidence type="ECO:0000256" key="13">
    <source>
        <dbReference type="ARBA" id="ARBA00022741"/>
    </source>
</evidence>
<evidence type="ECO:0000256" key="22">
    <source>
        <dbReference type="PROSITE-ProRule" id="PRU10141"/>
    </source>
</evidence>
<dbReference type="EC" id="2.7.11.1" evidence="4"/>
<dbReference type="Gene3D" id="1.10.510.10">
    <property type="entry name" value="Transferase(Phosphotransferase) domain 1"/>
    <property type="match status" value="1"/>
</dbReference>
<dbReference type="Pfam" id="PF07714">
    <property type="entry name" value="PK_Tyr_Ser-Thr"/>
    <property type="match status" value="1"/>
</dbReference>
<dbReference type="EnsemblPlants" id="TraesCSU02G198500.1">
    <property type="protein sequence ID" value="TraesCSU02G198500.1"/>
    <property type="gene ID" value="TraesCSU02G198500"/>
</dbReference>
<evidence type="ECO:0000256" key="18">
    <source>
        <dbReference type="ARBA" id="ARBA00023170"/>
    </source>
</evidence>
<evidence type="ECO:0000256" key="19">
    <source>
        <dbReference type="ARBA" id="ARBA00023180"/>
    </source>
</evidence>
<comment type="similarity">
    <text evidence="2">Belongs to the protein kinase superfamily. Ser/Thr protein kinase family.</text>
</comment>